<dbReference type="STRING" id="633813.SAMN04488087_1153"/>
<keyword evidence="3" id="KW-1185">Reference proteome</keyword>
<sequence>MPFQLYKTFCLGPIRLTISHRGLGISIGARGLRIGRTPGGRPYIRLGRGRWRLERRSPRRRKNA</sequence>
<dbReference type="RefSeq" id="WP_072715017.1">
    <property type="nucleotide sequence ID" value="NZ_FRAU01000003.1"/>
</dbReference>
<name>A0A1M6SMR3_9BACT</name>
<dbReference type="Proteomes" id="UP000185812">
    <property type="component" value="Unassembled WGS sequence"/>
</dbReference>
<reference evidence="3" key="1">
    <citation type="submission" date="2016-11" db="EMBL/GenBank/DDBJ databases">
        <authorList>
            <person name="Varghese N."/>
            <person name="Submissions S."/>
        </authorList>
    </citation>
    <scope>NUCLEOTIDE SEQUENCE [LARGE SCALE GENOMIC DNA]</scope>
    <source>
        <strain evidence="3">DSM 22212</strain>
    </source>
</reference>
<organism evidence="2 3">
    <name type="scientific">Rhodothermus profundi</name>
    <dbReference type="NCBI Taxonomy" id="633813"/>
    <lineage>
        <taxon>Bacteria</taxon>
        <taxon>Pseudomonadati</taxon>
        <taxon>Rhodothermota</taxon>
        <taxon>Rhodothermia</taxon>
        <taxon>Rhodothermales</taxon>
        <taxon>Rhodothermaceae</taxon>
        <taxon>Rhodothermus</taxon>
    </lineage>
</organism>
<evidence type="ECO:0000313" key="2">
    <source>
        <dbReference type="EMBL" id="SHK46041.1"/>
    </source>
</evidence>
<dbReference type="Pfam" id="PF14020">
    <property type="entry name" value="DUF4236"/>
    <property type="match status" value="1"/>
</dbReference>
<dbReference type="InterPro" id="IPR025330">
    <property type="entry name" value="DUF4236"/>
</dbReference>
<proteinExistence type="predicted"/>
<dbReference type="OrthoDB" id="9806903at2"/>
<evidence type="ECO:0000313" key="3">
    <source>
        <dbReference type="Proteomes" id="UP000185812"/>
    </source>
</evidence>
<accession>A0A1M6SMR3</accession>
<protein>
    <recommendedName>
        <fullName evidence="1">DUF4236 domain-containing protein</fullName>
    </recommendedName>
</protein>
<feature type="domain" description="DUF4236" evidence="1">
    <location>
        <begin position="4"/>
        <end position="48"/>
    </location>
</feature>
<dbReference type="AlphaFoldDB" id="A0A1M6SMR3"/>
<dbReference type="EMBL" id="FRAU01000003">
    <property type="protein sequence ID" value="SHK46041.1"/>
    <property type="molecule type" value="Genomic_DNA"/>
</dbReference>
<gene>
    <name evidence="2" type="ORF">SAMN04488087_1153</name>
</gene>
<evidence type="ECO:0000259" key="1">
    <source>
        <dbReference type="Pfam" id="PF14020"/>
    </source>
</evidence>